<accession>A0A1T5EQI8</accession>
<evidence type="ECO:0000256" key="4">
    <source>
        <dbReference type="ARBA" id="ARBA00022452"/>
    </source>
</evidence>
<evidence type="ECO:0000313" key="9">
    <source>
        <dbReference type="Proteomes" id="UP000191112"/>
    </source>
</evidence>
<dbReference type="OrthoDB" id="9811587at2"/>
<reference evidence="8 9" key="1">
    <citation type="submission" date="2017-02" db="EMBL/GenBank/DDBJ databases">
        <authorList>
            <person name="Peterson S.W."/>
        </authorList>
    </citation>
    <scope>NUCLEOTIDE SEQUENCE [LARGE SCALE GENOMIC DNA]</scope>
    <source>
        <strain evidence="8 9">DSM 22323</strain>
    </source>
</reference>
<keyword evidence="4" id="KW-1134">Transmembrane beta strand</keyword>
<dbReference type="PANTHER" id="PTHR30026">
    <property type="entry name" value="OUTER MEMBRANE PROTEIN TOLC"/>
    <property type="match status" value="1"/>
</dbReference>
<evidence type="ECO:0000256" key="3">
    <source>
        <dbReference type="ARBA" id="ARBA00022448"/>
    </source>
</evidence>
<protein>
    <submittedName>
        <fullName evidence="8">Outer membrane protein</fullName>
    </submittedName>
</protein>
<keyword evidence="5" id="KW-0812">Transmembrane</keyword>
<dbReference type="PANTHER" id="PTHR30026:SF20">
    <property type="entry name" value="OUTER MEMBRANE PROTEIN TOLC"/>
    <property type="match status" value="1"/>
</dbReference>
<dbReference type="GO" id="GO:0009279">
    <property type="term" value="C:cell outer membrane"/>
    <property type="evidence" value="ECO:0007669"/>
    <property type="project" value="UniProtKB-SubCell"/>
</dbReference>
<dbReference type="Gene3D" id="1.20.1600.10">
    <property type="entry name" value="Outer membrane efflux proteins (OEP)"/>
    <property type="match status" value="1"/>
</dbReference>
<dbReference type="GO" id="GO:0015288">
    <property type="term" value="F:porin activity"/>
    <property type="evidence" value="ECO:0007669"/>
    <property type="project" value="TreeGrafter"/>
</dbReference>
<evidence type="ECO:0000256" key="1">
    <source>
        <dbReference type="ARBA" id="ARBA00004442"/>
    </source>
</evidence>
<name>A0A1T5EQI8_9FLAO</name>
<evidence type="ECO:0000313" key="8">
    <source>
        <dbReference type="EMBL" id="SKB85950.1"/>
    </source>
</evidence>
<dbReference type="GO" id="GO:0015562">
    <property type="term" value="F:efflux transmembrane transporter activity"/>
    <property type="evidence" value="ECO:0007669"/>
    <property type="project" value="InterPro"/>
</dbReference>
<gene>
    <name evidence="8" type="ORF">SAMN05660477_01478</name>
</gene>
<organism evidence="8 9">
    <name type="scientific">Soonwooa buanensis</name>
    <dbReference type="NCBI Taxonomy" id="619805"/>
    <lineage>
        <taxon>Bacteria</taxon>
        <taxon>Pseudomonadati</taxon>
        <taxon>Bacteroidota</taxon>
        <taxon>Flavobacteriia</taxon>
        <taxon>Flavobacteriales</taxon>
        <taxon>Weeksellaceae</taxon>
        <taxon>Chryseobacterium group</taxon>
        <taxon>Soonwooa</taxon>
    </lineage>
</organism>
<comment type="subcellular location">
    <subcellularLocation>
        <location evidence="1">Cell outer membrane</location>
    </subcellularLocation>
</comment>
<evidence type="ECO:0000256" key="6">
    <source>
        <dbReference type="ARBA" id="ARBA00023136"/>
    </source>
</evidence>
<dbReference type="AlphaFoldDB" id="A0A1T5EQI8"/>
<evidence type="ECO:0000256" key="2">
    <source>
        <dbReference type="ARBA" id="ARBA00007613"/>
    </source>
</evidence>
<keyword evidence="3" id="KW-0813">Transport</keyword>
<dbReference type="RefSeq" id="WP_079666737.1">
    <property type="nucleotide sequence ID" value="NZ_FUYZ01000004.1"/>
</dbReference>
<dbReference type="Proteomes" id="UP000191112">
    <property type="component" value="Unassembled WGS sequence"/>
</dbReference>
<dbReference type="Pfam" id="PF02321">
    <property type="entry name" value="OEP"/>
    <property type="match status" value="2"/>
</dbReference>
<dbReference type="InterPro" id="IPR003423">
    <property type="entry name" value="OMP_efflux"/>
</dbReference>
<evidence type="ECO:0000256" key="5">
    <source>
        <dbReference type="ARBA" id="ARBA00022692"/>
    </source>
</evidence>
<dbReference type="GO" id="GO:1990281">
    <property type="term" value="C:efflux pump complex"/>
    <property type="evidence" value="ECO:0007669"/>
    <property type="project" value="TreeGrafter"/>
</dbReference>
<keyword evidence="6" id="KW-0472">Membrane</keyword>
<dbReference type="SUPFAM" id="SSF56954">
    <property type="entry name" value="Outer membrane efflux proteins (OEP)"/>
    <property type="match status" value="1"/>
</dbReference>
<keyword evidence="9" id="KW-1185">Reference proteome</keyword>
<dbReference type="EMBL" id="FUYZ01000004">
    <property type="protein sequence ID" value="SKB85950.1"/>
    <property type="molecule type" value="Genomic_DNA"/>
</dbReference>
<proteinExistence type="inferred from homology"/>
<sequence>MTLRNVLAASVICFGVFGYGQKIWTLQECVDYAAKSNLQVIQNSYNKKVQESNLTIAKKEYLPNVSGSISNTATFGQSQDVFGVSQRNDNFNNNANVGANILVYNNGRLEKNIRKVQFDVEASQFDVETVQNNISLQIAQQYLSILLNKEIVKISQSALQNAQKLRDRAKITTDVGTTAQTILAEADAALAREKQNLKVAEVNRDRSRFALAQLLILTDYKEFDVADVPILFDPQAPDLGVEQVLDKAYGNQPQIKAAESRIKSSEAQTEVVKTAFWPTITANAGVGSFYFNSLATNTVGINPDGTPIKEHGFFQQYKDNFGQQVGISANIPIFNKGITKLQVEQSKINQDIAKNNLDQQKLDVKQNVQKAAFDADANYQTFLTSVEAEKSTKLALDFAEKSYEAGRTSIYDLNIARNNYANAQGSVAQAKFNYLFSQKLLDFYSGIPLSL</sequence>
<keyword evidence="7" id="KW-0998">Cell outer membrane</keyword>
<comment type="similarity">
    <text evidence="2">Belongs to the outer membrane factor (OMF) (TC 1.B.17) family.</text>
</comment>
<dbReference type="STRING" id="619805.SAMN05660477_01478"/>
<dbReference type="InterPro" id="IPR051906">
    <property type="entry name" value="TolC-like"/>
</dbReference>
<evidence type="ECO:0000256" key="7">
    <source>
        <dbReference type="ARBA" id="ARBA00023237"/>
    </source>
</evidence>